<sequence length="140" mass="15834">MNKKIIIVLALVVVIGGGFMAAKVLSNNDKKSDKPKITFKENIVFIKNQKSFSEVDENNEVIVENLPVILPNDIIIEKESHYDEISFNKIGTKDTPMTLEFNFIDTSSVGENFTGTLYVRLKDTVEEVPFTYSVIEKTTR</sequence>
<organism evidence="1 2">
    <name type="scientific">Erysipelothrix inopinata</name>
    <dbReference type="NCBI Taxonomy" id="225084"/>
    <lineage>
        <taxon>Bacteria</taxon>
        <taxon>Bacillati</taxon>
        <taxon>Bacillota</taxon>
        <taxon>Erysipelotrichia</taxon>
        <taxon>Erysipelotrichales</taxon>
        <taxon>Erysipelotrichaceae</taxon>
        <taxon>Erysipelothrix</taxon>
    </lineage>
</organism>
<gene>
    <name evidence="1" type="ORF">H9L01_07235</name>
</gene>
<protein>
    <submittedName>
        <fullName evidence="1">Uncharacterized protein</fullName>
    </submittedName>
</protein>
<dbReference type="AlphaFoldDB" id="A0A7G9RX35"/>
<dbReference type="EMBL" id="CP060715">
    <property type="protein sequence ID" value="QNN60160.1"/>
    <property type="molecule type" value="Genomic_DNA"/>
</dbReference>
<accession>A0A7G9RX35</accession>
<reference evidence="1 2" key="1">
    <citation type="submission" date="2020-08" db="EMBL/GenBank/DDBJ databases">
        <title>Genome sequence of Erysipelothrix inopinata DSM 15511T.</title>
        <authorList>
            <person name="Hyun D.-W."/>
            <person name="Bae J.-W."/>
        </authorList>
    </citation>
    <scope>NUCLEOTIDE SEQUENCE [LARGE SCALE GENOMIC DNA]</scope>
    <source>
        <strain evidence="1 2">DSM 15511</strain>
    </source>
</reference>
<name>A0A7G9RX35_9FIRM</name>
<evidence type="ECO:0000313" key="1">
    <source>
        <dbReference type="EMBL" id="QNN60160.1"/>
    </source>
</evidence>
<evidence type="ECO:0000313" key="2">
    <source>
        <dbReference type="Proteomes" id="UP000515928"/>
    </source>
</evidence>
<dbReference type="KEGG" id="eio:H9L01_07235"/>
<dbReference type="RefSeq" id="WP_187533292.1">
    <property type="nucleotide sequence ID" value="NZ_CBCSHU010000011.1"/>
</dbReference>
<dbReference type="Proteomes" id="UP000515928">
    <property type="component" value="Chromosome"/>
</dbReference>
<keyword evidence="2" id="KW-1185">Reference proteome</keyword>
<proteinExistence type="predicted"/>